<dbReference type="PROSITE" id="PS51918">
    <property type="entry name" value="RADICAL_SAM"/>
    <property type="match status" value="1"/>
</dbReference>
<feature type="domain" description="Radical SAM core" evidence="6">
    <location>
        <begin position="235"/>
        <end position="460"/>
    </location>
</feature>
<evidence type="ECO:0000313" key="7">
    <source>
        <dbReference type="EMBL" id="WZL75176.1"/>
    </source>
</evidence>
<comment type="cofactor">
    <cofactor evidence="1">
        <name>[4Fe-4S] cluster</name>
        <dbReference type="ChEBI" id="CHEBI:49883"/>
    </cofactor>
</comment>
<evidence type="ECO:0000256" key="5">
    <source>
        <dbReference type="ARBA" id="ARBA00023014"/>
    </source>
</evidence>
<dbReference type="SUPFAM" id="SSF102114">
    <property type="entry name" value="Radical SAM enzymes"/>
    <property type="match status" value="1"/>
</dbReference>
<dbReference type="InterPro" id="IPR058240">
    <property type="entry name" value="rSAM_sf"/>
</dbReference>
<name>A0ABZ2YA65_9BACT</name>
<evidence type="ECO:0000313" key="8">
    <source>
        <dbReference type="Proteomes" id="UP001461341"/>
    </source>
</evidence>
<dbReference type="SFLD" id="SFLDG01082">
    <property type="entry name" value="B12-binding_domain_containing"/>
    <property type="match status" value="1"/>
</dbReference>
<evidence type="ECO:0000259" key="6">
    <source>
        <dbReference type="PROSITE" id="PS51918"/>
    </source>
</evidence>
<keyword evidence="2" id="KW-0949">S-adenosyl-L-methionine</keyword>
<protein>
    <submittedName>
        <fullName evidence="7">Radical SAM protein</fullName>
    </submittedName>
</protein>
<keyword evidence="3" id="KW-0479">Metal-binding</keyword>
<dbReference type="PANTHER" id="PTHR42731">
    <property type="entry name" value="SLL1084 PROTEIN"/>
    <property type="match status" value="1"/>
</dbReference>
<evidence type="ECO:0000256" key="4">
    <source>
        <dbReference type="ARBA" id="ARBA00023004"/>
    </source>
</evidence>
<dbReference type="Pfam" id="PF04055">
    <property type="entry name" value="Radical_SAM"/>
    <property type="match status" value="1"/>
</dbReference>
<evidence type="ECO:0000256" key="1">
    <source>
        <dbReference type="ARBA" id="ARBA00001966"/>
    </source>
</evidence>
<keyword evidence="4" id="KW-0408">Iron</keyword>
<gene>
    <name evidence="7" type="ORF">QBE54_06115</name>
</gene>
<dbReference type="InterPro" id="IPR007197">
    <property type="entry name" value="rSAM"/>
</dbReference>
<reference evidence="7 8" key="1">
    <citation type="submission" date="2023-03" db="EMBL/GenBank/DDBJ databases">
        <title>Novel Species.</title>
        <authorList>
            <person name="Ma S."/>
        </authorList>
    </citation>
    <scope>NUCLEOTIDE SEQUENCE [LARGE SCALE GENOMIC DNA]</scope>
    <source>
        <strain evidence="7 8">B11</strain>
    </source>
</reference>
<dbReference type="RefSeq" id="WP_369017322.1">
    <property type="nucleotide sequence ID" value="NZ_CP121689.1"/>
</dbReference>
<dbReference type="SFLD" id="SFLDS00029">
    <property type="entry name" value="Radical_SAM"/>
    <property type="match status" value="1"/>
</dbReference>
<keyword evidence="8" id="KW-1185">Reference proteome</keyword>
<evidence type="ECO:0000256" key="2">
    <source>
        <dbReference type="ARBA" id="ARBA00022691"/>
    </source>
</evidence>
<dbReference type="InterPro" id="IPR045784">
    <property type="entry name" value="Radical_SAM_N2"/>
</dbReference>
<organism evidence="7 8">
    <name type="scientific">Thermatribacter velox</name>
    <dbReference type="NCBI Taxonomy" id="3039681"/>
    <lineage>
        <taxon>Bacteria</taxon>
        <taxon>Pseudomonadati</taxon>
        <taxon>Atribacterota</taxon>
        <taxon>Atribacteria</taxon>
        <taxon>Atribacterales</taxon>
        <taxon>Thermatribacteraceae</taxon>
        <taxon>Thermatribacter</taxon>
    </lineage>
</organism>
<dbReference type="SMART" id="SM00729">
    <property type="entry name" value="Elp3"/>
    <property type="match status" value="1"/>
</dbReference>
<sequence length="549" mass="62222">MPRAKGDKKERLTSYTEKELGIRLGSKGGAFSFVLCFPGGYSLGMANLGFQTLLYTAYRVPEWRVERAFPETLPRSLEKGIPLTNFNLVGFSVPFETDLLKAIEMLQASGIPLFSRERTDRDPWVVFGGVAASLNPEIFAPFADFLIVGEAEETFPKVLESLGNSFSSSEDRKETKLRLAQLPGVYVPEFVEPVYKGDFIVDFSLKNGVSSLPVVAQRTDVDAFGAHSFIYAPCGYFKNTFLVEISRGCKYACKFCAVSKVYAPVRYRNLDRIKQSFEYGLQFTHKIGLVGSDILGHPQIEEILSFLLQKKARVTTSSLSALMLYKKKELLTLLASLQHETITLAPECGDEEGRRFLGKNLKDQEWLDLIRELLEKKFKVKLYFLLGHPVLSPQKHLDFLRTIIGVTGRKELLSVSYSFLVPKPHTPFEDLEIPDLEKWLEESEAFQKGLQHLKINFAGESPRLSLVQLILSRGDRKLAEKLPQLLNYSHPFSLGHWRDLLKELQRDIREWARNPWKEGFKPWQTVTFSFPQSTSGILIPGFCVNPTGD</sequence>
<dbReference type="Proteomes" id="UP001461341">
    <property type="component" value="Chromosome"/>
</dbReference>
<dbReference type="InterPro" id="IPR006638">
    <property type="entry name" value="Elp3/MiaA/NifB-like_rSAM"/>
</dbReference>
<keyword evidence="5" id="KW-0411">Iron-sulfur</keyword>
<dbReference type="InterPro" id="IPR013785">
    <property type="entry name" value="Aldolase_TIM"/>
</dbReference>
<dbReference type="Pfam" id="PF19864">
    <property type="entry name" value="Radical_SAM_N2"/>
    <property type="match status" value="1"/>
</dbReference>
<dbReference type="CDD" id="cd01335">
    <property type="entry name" value="Radical_SAM"/>
    <property type="match status" value="1"/>
</dbReference>
<dbReference type="PANTHER" id="PTHR42731:SF1">
    <property type="entry name" value="RADICAL SAM DOMAIN PROTEIN"/>
    <property type="match status" value="1"/>
</dbReference>
<dbReference type="Gene3D" id="3.40.50.280">
    <property type="entry name" value="Cobalamin-binding domain"/>
    <property type="match status" value="1"/>
</dbReference>
<dbReference type="EMBL" id="CP121689">
    <property type="protein sequence ID" value="WZL75176.1"/>
    <property type="molecule type" value="Genomic_DNA"/>
</dbReference>
<proteinExistence type="predicted"/>
<accession>A0ABZ2YA65</accession>
<dbReference type="Gene3D" id="3.20.20.70">
    <property type="entry name" value="Aldolase class I"/>
    <property type="match status" value="1"/>
</dbReference>
<evidence type="ECO:0000256" key="3">
    <source>
        <dbReference type="ARBA" id="ARBA00022723"/>
    </source>
</evidence>